<reference evidence="2 3" key="1">
    <citation type="journal article" date="2018" name="Mol. Plant">
        <title>The genome of Artemisia annua provides insight into the evolution of Asteraceae family and artemisinin biosynthesis.</title>
        <authorList>
            <person name="Shen Q."/>
            <person name="Zhang L."/>
            <person name="Liao Z."/>
            <person name="Wang S."/>
            <person name="Yan T."/>
            <person name="Shi P."/>
            <person name="Liu M."/>
            <person name="Fu X."/>
            <person name="Pan Q."/>
            <person name="Wang Y."/>
            <person name="Lv Z."/>
            <person name="Lu X."/>
            <person name="Zhang F."/>
            <person name="Jiang W."/>
            <person name="Ma Y."/>
            <person name="Chen M."/>
            <person name="Hao X."/>
            <person name="Li L."/>
            <person name="Tang Y."/>
            <person name="Lv G."/>
            <person name="Zhou Y."/>
            <person name="Sun X."/>
            <person name="Brodelius P.E."/>
            <person name="Rose J.K.C."/>
            <person name="Tang K."/>
        </authorList>
    </citation>
    <scope>NUCLEOTIDE SEQUENCE [LARGE SCALE GENOMIC DNA]</scope>
    <source>
        <strain evidence="3">cv. Huhao1</strain>
        <tissue evidence="2">Leaf</tissue>
    </source>
</reference>
<dbReference type="OrthoDB" id="1640476at2759"/>
<protein>
    <recommendedName>
        <fullName evidence="1">DC-UbP/UBTD2 N-terminal domain-containing protein</fullName>
    </recommendedName>
</protein>
<keyword evidence="3" id="KW-1185">Reference proteome</keyword>
<proteinExistence type="predicted"/>
<accession>A0A2U1LY09</accession>
<comment type="caution">
    <text evidence="2">The sequence shown here is derived from an EMBL/GenBank/DDBJ whole genome shotgun (WGS) entry which is preliminary data.</text>
</comment>
<sequence>MILAVRISLVDLYYKDIIAGFNALKLLEILKDKKHVWLHGGFGSVCNSGRERVTSKSSSYKDFQSSEDLEAPDNIVIKPRPWQHDDRISSDELREMRNIFWHNIPRFGGQPDIWRALRRAAESDLPYAQAIIDENNLRLGNPDMTVVFDDTGFRYELPLYVLSEPSNMHGNADVGPSGCPSMMDRIRRKTW</sequence>
<name>A0A2U1LY09_ARTAN</name>
<dbReference type="PANTHER" id="PTHR13609">
    <property type="entry name" value="UBIQUITIN DOMAIN CONTAINING 1 PROTEIN-RELATED"/>
    <property type="match status" value="1"/>
</dbReference>
<dbReference type="InterPro" id="IPR032752">
    <property type="entry name" value="DC-UbP/UBTD2_N"/>
</dbReference>
<gene>
    <name evidence="2" type="ORF">CTI12_AA440430</name>
</gene>
<evidence type="ECO:0000313" key="3">
    <source>
        <dbReference type="Proteomes" id="UP000245207"/>
    </source>
</evidence>
<dbReference type="AlphaFoldDB" id="A0A2U1LY09"/>
<feature type="domain" description="DC-UbP/UBTD2 N-terminal" evidence="1">
    <location>
        <begin position="77"/>
        <end position="169"/>
    </location>
</feature>
<dbReference type="InterPro" id="IPR038169">
    <property type="entry name" value="DC-UbP/UBTD2_N_sf"/>
</dbReference>
<dbReference type="Gene3D" id="1.20.225.20">
    <property type="entry name" value="Ub domain-containing protein, DC-UbP/UBTD2, N-terminal domain"/>
    <property type="match status" value="1"/>
</dbReference>
<dbReference type="InterPro" id="IPR039869">
    <property type="entry name" value="UBTD1/2"/>
</dbReference>
<dbReference type="Proteomes" id="UP000245207">
    <property type="component" value="Unassembled WGS sequence"/>
</dbReference>
<dbReference type="Pfam" id="PF16455">
    <property type="entry name" value="UBD"/>
    <property type="match status" value="1"/>
</dbReference>
<evidence type="ECO:0000259" key="1">
    <source>
        <dbReference type="Pfam" id="PF16455"/>
    </source>
</evidence>
<organism evidence="2 3">
    <name type="scientific">Artemisia annua</name>
    <name type="common">Sweet wormwood</name>
    <dbReference type="NCBI Taxonomy" id="35608"/>
    <lineage>
        <taxon>Eukaryota</taxon>
        <taxon>Viridiplantae</taxon>
        <taxon>Streptophyta</taxon>
        <taxon>Embryophyta</taxon>
        <taxon>Tracheophyta</taxon>
        <taxon>Spermatophyta</taxon>
        <taxon>Magnoliopsida</taxon>
        <taxon>eudicotyledons</taxon>
        <taxon>Gunneridae</taxon>
        <taxon>Pentapetalae</taxon>
        <taxon>asterids</taxon>
        <taxon>campanulids</taxon>
        <taxon>Asterales</taxon>
        <taxon>Asteraceae</taxon>
        <taxon>Asteroideae</taxon>
        <taxon>Anthemideae</taxon>
        <taxon>Artemisiinae</taxon>
        <taxon>Artemisia</taxon>
    </lineage>
</organism>
<dbReference type="EMBL" id="PKPP01007262">
    <property type="protein sequence ID" value="PWA53893.1"/>
    <property type="molecule type" value="Genomic_DNA"/>
</dbReference>
<evidence type="ECO:0000313" key="2">
    <source>
        <dbReference type="EMBL" id="PWA53893.1"/>
    </source>
</evidence>